<dbReference type="NCBIfam" id="TIGR00756">
    <property type="entry name" value="PPR"/>
    <property type="match status" value="5"/>
</dbReference>
<dbReference type="Pfam" id="PF13041">
    <property type="entry name" value="PPR_2"/>
    <property type="match status" value="2"/>
</dbReference>
<evidence type="ECO:0000256" key="2">
    <source>
        <dbReference type="ARBA" id="ARBA00022737"/>
    </source>
</evidence>
<organism evidence="5 6">
    <name type="scientific">Xanthoceras sorbifolium</name>
    <dbReference type="NCBI Taxonomy" id="99658"/>
    <lineage>
        <taxon>Eukaryota</taxon>
        <taxon>Viridiplantae</taxon>
        <taxon>Streptophyta</taxon>
        <taxon>Embryophyta</taxon>
        <taxon>Tracheophyta</taxon>
        <taxon>Spermatophyta</taxon>
        <taxon>Magnoliopsida</taxon>
        <taxon>eudicotyledons</taxon>
        <taxon>Gunneridae</taxon>
        <taxon>Pentapetalae</taxon>
        <taxon>rosids</taxon>
        <taxon>malvids</taxon>
        <taxon>Sapindales</taxon>
        <taxon>Sapindaceae</taxon>
        <taxon>Xanthoceroideae</taxon>
        <taxon>Xanthoceras</taxon>
    </lineage>
</organism>
<feature type="repeat" description="PPR" evidence="3">
    <location>
        <begin position="260"/>
        <end position="294"/>
    </location>
</feature>
<dbReference type="Pfam" id="PF01535">
    <property type="entry name" value="PPR"/>
    <property type="match status" value="4"/>
</dbReference>
<feature type="repeat" description="PPR" evidence="3">
    <location>
        <begin position="154"/>
        <end position="184"/>
    </location>
</feature>
<evidence type="ECO:0000256" key="1">
    <source>
        <dbReference type="ARBA" id="ARBA00006643"/>
    </source>
</evidence>
<feature type="repeat" description="PPR" evidence="3">
    <location>
        <begin position="361"/>
        <end position="395"/>
    </location>
</feature>
<comment type="similarity">
    <text evidence="1">Belongs to the PPR family. PCMP-H subfamily.</text>
</comment>
<comment type="caution">
    <text evidence="5">The sequence shown here is derived from an EMBL/GenBank/DDBJ whole genome shotgun (WGS) entry which is preliminary data.</text>
</comment>
<evidence type="ECO:0000313" key="6">
    <source>
        <dbReference type="Proteomes" id="UP000827721"/>
    </source>
</evidence>
<dbReference type="PANTHER" id="PTHR47926">
    <property type="entry name" value="PENTATRICOPEPTIDE REPEAT-CONTAINING PROTEIN"/>
    <property type="match status" value="1"/>
</dbReference>
<dbReference type="PANTHER" id="PTHR47926:SF530">
    <property type="entry name" value="DYW DOMAIN-CONTAINING PROTEIN"/>
    <property type="match status" value="1"/>
</dbReference>
<dbReference type="Pfam" id="PF14432">
    <property type="entry name" value="DYW_deaminase"/>
    <property type="match status" value="1"/>
</dbReference>
<feature type="domain" description="DYW" evidence="4">
    <location>
        <begin position="576"/>
        <end position="668"/>
    </location>
</feature>
<dbReference type="InterPro" id="IPR002885">
    <property type="entry name" value="PPR_rpt"/>
</dbReference>
<dbReference type="InterPro" id="IPR046960">
    <property type="entry name" value="PPR_At4g14850-like_plant"/>
</dbReference>
<evidence type="ECO:0000256" key="3">
    <source>
        <dbReference type="PROSITE-ProRule" id="PRU00708"/>
    </source>
</evidence>
<dbReference type="InterPro" id="IPR011990">
    <property type="entry name" value="TPR-like_helical_dom_sf"/>
</dbReference>
<dbReference type="InterPro" id="IPR032867">
    <property type="entry name" value="DYW_dom"/>
</dbReference>
<dbReference type="InterPro" id="IPR046848">
    <property type="entry name" value="E_motif"/>
</dbReference>
<accession>A0ABQ8HWY8</accession>
<dbReference type="EMBL" id="JAFEMO010000006">
    <property type="protein sequence ID" value="KAH7568877.1"/>
    <property type="molecule type" value="Genomic_DNA"/>
</dbReference>
<keyword evidence="6" id="KW-1185">Reference proteome</keyword>
<keyword evidence="2" id="KW-0677">Repeat</keyword>
<evidence type="ECO:0000259" key="4">
    <source>
        <dbReference type="Pfam" id="PF14432"/>
    </source>
</evidence>
<dbReference type="Pfam" id="PF20431">
    <property type="entry name" value="E_motif"/>
    <property type="match status" value="1"/>
</dbReference>
<sequence length="668" mass="74692">MLTAKNLIFHPEQAIATCGRGDQVAIVTSRISVKNEKLENWTREHRDLVTATTGRDSSLAVKNAKIWQQRATRPVARPGCARDEGGARTPDPDFRNHLVNLYSKCRFFVYARKVVDESPEPDLVSWSALISGYAQHGFGFEYDERLFDAIPERSVVSWNALFSSYVQGDFYKEAVDLFREMQMHCLGKYPNMFTLSSALKACAGVGLKEFGRQLHCSLIKMDGGRFESDNYVVNSLIDTYGKCGHVEDAATIFKKYPVVDLMAFTSMIATYAQDGQGEEALKLYLEMQDRGVNPDSFVCSSLLNACANLSAYEQGKQVHVHIIKLGFMSDIFAGNSLVNMYAKCGSIDDADRAFSEIPERGIVSWSAMIGGLAQHGHGKGALQLFNQMLKDGVSPNHITLVSVLCACNHAGLVTEAKQYFQSMEKLFGIQPMQEHYACMIDLLGRAGKLDEAMELVNTMPFQANASVWGALLGAARIHKNIELGQHAAEMLFALEPNKSGTHVLLANIYASVGMWENVAMVRRFMKDSKVKKEPGMSWIEVKDKVYTFIVGDSSHARTFEIYAKLDELSDLLNKAGYVPMVEIDLHDVERNEKERLLLHHSEKLAVAFGLIATPPGATIRVKKNLRVCMDCHTALKFISKIVSREIIVRDINRFHHFKDGSCSCRDYW</sequence>
<dbReference type="Proteomes" id="UP000827721">
    <property type="component" value="Unassembled WGS sequence"/>
</dbReference>
<dbReference type="Gene3D" id="1.25.40.10">
    <property type="entry name" value="Tetratricopeptide repeat domain"/>
    <property type="match status" value="3"/>
</dbReference>
<reference evidence="5 6" key="1">
    <citation type="submission" date="2021-02" db="EMBL/GenBank/DDBJ databases">
        <title>Plant Genome Project.</title>
        <authorList>
            <person name="Zhang R.-G."/>
        </authorList>
    </citation>
    <scope>NUCLEOTIDE SEQUENCE [LARGE SCALE GENOMIC DNA]</scope>
    <source>
        <tissue evidence="5">Leaves</tissue>
    </source>
</reference>
<name>A0ABQ8HWY8_9ROSI</name>
<proteinExistence type="inferred from homology"/>
<protein>
    <recommendedName>
        <fullName evidence="4">DYW domain-containing protein</fullName>
    </recommendedName>
</protein>
<evidence type="ECO:0000313" key="5">
    <source>
        <dbReference type="EMBL" id="KAH7568877.1"/>
    </source>
</evidence>
<dbReference type="PROSITE" id="PS51375">
    <property type="entry name" value="PPR"/>
    <property type="match status" value="3"/>
</dbReference>
<gene>
    <name evidence="5" type="ORF">JRO89_XS06G0066300</name>
</gene>